<keyword evidence="5" id="KW-1185">Reference proteome</keyword>
<sequence length="121" mass="12646">MKVAACLLFGGAALVDGFLTGPATITALAPGQLPMTRTSTSSSVRSSGGRGEDKSVHDRLRTIENSVSELLSEFAVFKSKLDTINEKVSIVPSWSNTDTLVGVFLGAATTIIVMSIMDGPK</sequence>
<keyword evidence="2" id="KW-1133">Transmembrane helix</keyword>
<feature type="compositionally biased region" description="Low complexity" evidence="1">
    <location>
        <begin position="36"/>
        <end position="47"/>
    </location>
</feature>
<feature type="signal peptide" evidence="3">
    <location>
        <begin position="1"/>
        <end position="17"/>
    </location>
</feature>
<evidence type="ECO:0000313" key="5">
    <source>
        <dbReference type="Proteomes" id="UP000664859"/>
    </source>
</evidence>
<evidence type="ECO:0000256" key="2">
    <source>
        <dbReference type="SAM" id="Phobius"/>
    </source>
</evidence>
<dbReference type="Proteomes" id="UP000664859">
    <property type="component" value="Unassembled WGS sequence"/>
</dbReference>
<keyword evidence="2" id="KW-0472">Membrane</keyword>
<dbReference type="AlphaFoldDB" id="A0A836CAT5"/>
<feature type="chain" id="PRO_5032346599" evidence="3">
    <location>
        <begin position="18"/>
        <end position="121"/>
    </location>
</feature>
<keyword evidence="3" id="KW-0732">Signal</keyword>
<feature type="region of interest" description="Disordered" evidence="1">
    <location>
        <begin position="34"/>
        <end position="57"/>
    </location>
</feature>
<evidence type="ECO:0000256" key="1">
    <source>
        <dbReference type="SAM" id="MobiDB-lite"/>
    </source>
</evidence>
<reference evidence="4" key="1">
    <citation type="submission" date="2021-02" db="EMBL/GenBank/DDBJ databases">
        <title>First Annotated Genome of the Yellow-green Alga Tribonema minus.</title>
        <authorList>
            <person name="Mahan K.M."/>
        </authorList>
    </citation>
    <scope>NUCLEOTIDE SEQUENCE</scope>
    <source>
        <strain evidence="4">UTEX B ZZ1240</strain>
    </source>
</reference>
<comment type="caution">
    <text evidence="4">The sequence shown here is derived from an EMBL/GenBank/DDBJ whole genome shotgun (WGS) entry which is preliminary data.</text>
</comment>
<dbReference type="EMBL" id="JAFCMP010000511">
    <property type="protein sequence ID" value="KAG5178899.1"/>
    <property type="molecule type" value="Genomic_DNA"/>
</dbReference>
<name>A0A836CAT5_9STRA</name>
<proteinExistence type="predicted"/>
<gene>
    <name evidence="4" type="ORF">JKP88DRAFT_247838</name>
</gene>
<organism evidence="4 5">
    <name type="scientific">Tribonema minus</name>
    <dbReference type="NCBI Taxonomy" id="303371"/>
    <lineage>
        <taxon>Eukaryota</taxon>
        <taxon>Sar</taxon>
        <taxon>Stramenopiles</taxon>
        <taxon>Ochrophyta</taxon>
        <taxon>PX clade</taxon>
        <taxon>Xanthophyceae</taxon>
        <taxon>Tribonematales</taxon>
        <taxon>Tribonemataceae</taxon>
        <taxon>Tribonema</taxon>
    </lineage>
</organism>
<evidence type="ECO:0000256" key="3">
    <source>
        <dbReference type="SAM" id="SignalP"/>
    </source>
</evidence>
<protein>
    <submittedName>
        <fullName evidence="4">Uncharacterized protein</fullName>
    </submittedName>
</protein>
<keyword evidence="2" id="KW-0812">Transmembrane</keyword>
<feature type="transmembrane region" description="Helical" evidence="2">
    <location>
        <begin position="99"/>
        <end position="117"/>
    </location>
</feature>
<accession>A0A836CAT5</accession>
<evidence type="ECO:0000313" key="4">
    <source>
        <dbReference type="EMBL" id="KAG5178899.1"/>
    </source>
</evidence>